<sequence length="494" mass="55347">MKKYAQILSLLAANLAHAKVDLLIDNATIISPINQSEVSIKTNHWVSISNGKIIEVSNNSTRPIANTMIDANGLFLIPGLTDSHTHLRTMPGLLKTDNDAKKMQSQFLKRQGANYLYYGVTQVIDPANTAQGIAEFNSHSFSPDAYFCGAMPIYQGYAAQGIKYQNLHKQRAYYVHQHDDPSHLSTPSITSLHQAKTAVRRLKKDGAICAKIFIEDGFDKAKNIRLINQESVKEITSEANRLKLPVMVHANATDMQSIALQNNIDILAHGIWNWLDEHQQEASLANSLPINVKRVANQILKKNTYYQPSLNVMRSLTDVMVPGHLNKNKYKTVLPNWQLDWYKSPNGQWFAREMLSGWKAMSHQQKFKYMQSKQTNGKRVLNYLYKKGAPILLGSDTPPAPTYASQPGLSTFWELRDMHHAGVDLVGLLASATINNAKAYQLESKYGAVLPGKVANLLLLRSNPLTSVEAYNKIKSVILHGIVHERTTFHINNL</sequence>
<comment type="caution">
    <text evidence="3">The sequence shown here is derived from an EMBL/GenBank/DDBJ whole genome shotgun (WGS) entry which is preliminary data.</text>
</comment>
<protein>
    <recommendedName>
        <fullName evidence="2">Amidohydrolase-related domain-containing protein</fullName>
    </recommendedName>
</protein>
<evidence type="ECO:0000259" key="2">
    <source>
        <dbReference type="Pfam" id="PF01979"/>
    </source>
</evidence>
<organism evidence="3 4">
    <name type="scientific">Pseudoalteromonas luteoviolacea DSM 6061</name>
    <dbReference type="NCBI Taxonomy" id="1365250"/>
    <lineage>
        <taxon>Bacteria</taxon>
        <taxon>Pseudomonadati</taxon>
        <taxon>Pseudomonadota</taxon>
        <taxon>Gammaproteobacteria</taxon>
        <taxon>Alteromonadales</taxon>
        <taxon>Pseudoalteromonadaceae</taxon>
        <taxon>Pseudoalteromonas</taxon>
    </lineage>
</organism>
<feature type="domain" description="Amidohydrolase-related" evidence="2">
    <location>
        <begin position="75"/>
        <end position="481"/>
    </location>
</feature>
<gene>
    <name evidence="3" type="ORF">N475_04810</name>
</gene>
<reference evidence="3 4" key="1">
    <citation type="submission" date="2013-07" db="EMBL/GenBank/DDBJ databases">
        <title>Comparative Genomic and Metabolomic Analysis of Twelve Strains of Pseudoalteromonas luteoviolacea.</title>
        <authorList>
            <person name="Vynne N.G."/>
            <person name="Mansson M."/>
            <person name="Gram L."/>
        </authorList>
    </citation>
    <scope>NUCLEOTIDE SEQUENCE [LARGE SCALE GENOMIC DNA]</scope>
    <source>
        <strain evidence="3 4">DSM 6061</strain>
    </source>
</reference>
<dbReference type="SUPFAM" id="SSF51338">
    <property type="entry name" value="Composite domain of metallo-dependent hydrolases"/>
    <property type="match status" value="1"/>
</dbReference>
<name>A0A166V6W7_9GAMM</name>
<dbReference type="Gene3D" id="3.40.50.10910">
    <property type="entry name" value="Amidohydrolase"/>
    <property type="match status" value="1"/>
</dbReference>
<feature type="chain" id="PRO_5007881048" description="Amidohydrolase-related domain-containing protein" evidence="1">
    <location>
        <begin position="19"/>
        <end position="494"/>
    </location>
</feature>
<dbReference type="EMBL" id="AUYB01000136">
    <property type="protein sequence ID" value="KZN31783.1"/>
    <property type="molecule type" value="Genomic_DNA"/>
</dbReference>
<dbReference type="RefSeq" id="WP_063357958.1">
    <property type="nucleotide sequence ID" value="NZ_AQHB01000047.1"/>
</dbReference>
<dbReference type="GO" id="GO:0016810">
    <property type="term" value="F:hydrolase activity, acting on carbon-nitrogen (but not peptide) bonds"/>
    <property type="evidence" value="ECO:0007669"/>
    <property type="project" value="InterPro"/>
</dbReference>
<dbReference type="InterPro" id="IPR011059">
    <property type="entry name" value="Metal-dep_hydrolase_composite"/>
</dbReference>
<dbReference type="PANTHER" id="PTHR43135:SF3">
    <property type="entry name" value="ALPHA-D-RIBOSE 1-METHYLPHOSPHONATE 5-TRIPHOSPHATE DIPHOSPHATASE"/>
    <property type="match status" value="1"/>
</dbReference>
<feature type="signal peptide" evidence="1">
    <location>
        <begin position="1"/>
        <end position="18"/>
    </location>
</feature>
<keyword evidence="1" id="KW-0732">Signal</keyword>
<dbReference type="PANTHER" id="PTHR43135">
    <property type="entry name" value="ALPHA-D-RIBOSE 1-METHYLPHOSPHONATE 5-TRIPHOSPHATE DIPHOSPHATASE"/>
    <property type="match status" value="1"/>
</dbReference>
<evidence type="ECO:0000313" key="3">
    <source>
        <dbReference type="EMBL" id="KZN31783.1"/>
    </source>
</evidence>
<dbReference type="InterPro" id="IPR006680">
    <property type="entry name" value="Amidohydro-rel"/>
</dbReference>
<dbReference type="Gene3D" id="3.30.110.90">
    <property type="entry name" value="Amidohydrolase"/>
    <property type="match status" value="1"/>
</dbReference>
<accession>A0A166V6W7</accession>
<dbReference type="InterPro" id="IPR051781">
    <property type="entry name" value="Metallo-dep_Hydrolase"/>
</dbReference>
<dbReference type="Gene3D" id="2.30.40.10">
    <property type="entry name" value="Urease, subunit C, domain 1"/>
    <property type="match status" value="1"/>
</dbReference>
<dbReference type="Gene3D" id="1.20.58.520">
    <property type="entry name" value="Amidohydrolase"/>
    <property type="match status" value="1"/>
</dbReference>
<dbReference type="SUPFAM" id="SSF51556">
    <property type="entry name" value="Metallo-dependent hydrolases"/>
    <property type="match status" value="1"/>
</dbReference>
<evidence type="ECO:0000256" key="1">
    <source>
        <dbReference type="SAM" id="SignalP"/>
    </source>
</evidence>
<dbReference type="InterPro" id="IPR032466">
    <property type="entry name" value="Metal_Hydrolase"/>
</dbReference>
<proteinExistence type="predicted"/>
<dbReference type="Proteomes" id="UP000076643">
    <property type="component" value="Unassembled WGS sequence"/>
</dbReference>
<evidence type="ECO:0000313" key="4">
    <source>
        <dbReference type="Proteomes" id="UP000076643"/>
    </source>
</evidence>
<dbReference type="AlphaFoldDB" id="A0A166V6W7"/>
<dbReference type="Pfam" id="PF01979">
    <property type="entry name" value="Amidohydro_1"/>
    <property type="match status" value="1"/>
</dbReference>
<dbReference type="PATRIC" id="fig|1365250.3.peg.4527"/>
<keyword evidence="4" id="KW-1185">Reference proteome</keyword>